<evidence type="ECO:0000313" key="6">
    <source>
        <dbReference type="Proteomes" id="UP000186817"/>
    </source>
</evidence>
<organism evidence="5 6">
    <name type="scientific">Symbiodinium microadriaticum</name>
    <name type="common">Dinoflagellate</name>
    <name type="synonym">Zooxanthella microadriatica</name>
    <dbReference type="NCBI Taxonomy" id="2951"/>
    <lineage>
        <taxon>Eukaryota</taxon>
        <taxon>Sar</taxon>
        <taxon>Alveolata</taxon>
        <taxon>Dinophyceae</taxon>
        <taxon>Suessiales</taxon>
        <taxon>Symbiodiniaceae</taxon>
        <taxon>Symbiodinium</taxon>
    </lineage>
</organism>
<comment type="caution">
    <text evidence="5">The sequence shown here is derived from an EMBL/GenBank/DDBJ whole genome shotgun (WGS) entry which is preliminary data.</text>
</comment>
<name>A0A1Q9DCN1_SYMMI</name>
<dbReference type="InterPro" id="IPR000504">
    <property type="entry name" value="RRM_dom"/>
</dbReference>
<dbReference type="PROSITE" id="PS50102">
    <property type="entry name" value="RRM"/>
    <property type="match status" value="1"/>
</dbReference>
<dbReference type="InterPro" id="IPR035979">
    <property type="entry name" value="RBD_domain_sf"/>
</dbReference>
<dbReference type="AlphaFoldDB" id="A0A1Q9DCN1"/>
<dbReference type="Proteomes" id="UP000186817">
    <property type="component" value="Unassembled WGS sequence"/>
</dbReference>
<dbReference type="InterPro" id="IPR012677">
    <property type="entry name" value="Nucleotide-bd_a/b_plait_sf"/>
</dbReference>
<sequence length="279" mass="29451">MADTAPAAAAEAGDEARGSRVNVKNLCQSTTADELKSFFACCGTVTDVEVKVHPDGSSKGYGFVCFSTPEEADKAVSEMNGKTLEENKLVVKIAERRYTEGKGEAGKGKSKGKGKQKAQLGYMDPYAMYGQVMDPMVAAMGYPYYDASSMMNPYGYDLGAIYNAMYGTQGMPCMPQMYSGFPMGAMPGMPMPRAGKEPAAVDPNAILALQQAQAFALQSQAMEAARDHKAGGANKDDKGKGKGAQSKGKGKAGKVKASQEHTGPMPEAPPPDQDTHSRA</sequence>
<evidence type="ECO:0000259" key="4">
    <source>
        <dbReference type="PROSITE" id="PS50102"/>
    </source>
</evidence>
<dbReference type="OrthoDB" id="439808at2759"/>
<dbReference type="Gene3D" id="3.30.70.330">
    <property type="match status" value="1"/>
</dbReference>
<reference evidence="5 6" key="1">
    <citation type="submission" date="2016-02" db="EMBL/GenBank/DDBJ databases">
        <title>Genome analysis of coral dinoflagellate symbionts highlights evolutionary adaptations to a symbiotic lifestyle.</title>
        <authorList>
            <person name="Aranda M."/>
            <person name="Li Y."/>
            <person name="Liew Y.J."/>
            <person name="Baumgarten S."/>
            <person name="Simakov O."/>
            <person name="Wilson M."/>
            <person name="Piel J."/>
            <person name="Ashoor H."/>
            <person name="Bougouffa S."/>
            <person name="Bajic V.B."/>
            <person name="Ryu T."/>
            <person name="Ravasi T."/>
            <person name="Bayer T."/>
            <person name="Micklem G."/>
            <person name="Kim H."/>
            <person name="Bhak J."/>
            <person name="Lajeunesse T.C."/>
            <person name="Voolstra C.R."/>
        </authorList>
    </citation>
    <scope>NUCLEOTIDE SEQUENCE [LARGE SCALE GENOMIC DNA]</scope>
    <source>
        <strain evidence="5 6">CCMP2467</strain>
    </source>
</reference>
<evidence type="ECO:0000256" key="1">
    <source>
        <dbReference type="ARBA" id="ARBA00022884"/>
    </source>
</evidence>
<evidence type="ECO:0000313" key="5">
    <source>
        <dbReference type="EMBL" id="OLP92820.1"/>
    </source>
</evidence>
<feature type="region of interest" description="Disordered" evidence="3">
    <location>
        <begin position="219"/>
        <end position="279"/>
    </location>
</feature>
<keyword evidence="1 2" id="KW-0694">RNA-binding</keyword>
<proteinExistence type="predicted"/>
<dbReference type="PANTHER" id="PTHR48027">
    <property type="entry name" value="HETEROGENEOUS NUCLEAR RIBONUCLEOPROTEIN 87F-RELATED"/>
    <property type="match status" value="1"/>
</dbReference>
<feature type="compositionally biased region" description="Basic and acidic residues" evidence="3">
    <location>
        <begin position="224"/>
        <end position="240"/>
    </location>
</feature>
<protein>
    <submittedName>
        <fullName evidence="5">Polyadenylate-binding protein 8</fullName>
    </submittedName>
</protein>
<dbReference type="InterPro" id="IPR052462">
    <property type="entry name" value="SLIRP/GR-RBP-like"/>
</dbReference>
<keyword evidence="6" id="KW-1185">Reference proteome</keyword>
<dbReference type="Pfam" id="PF00076">
    <property type="entry name" value="RRM_1"/>
    <property type="match status" value="1"/>
</dbReference>
<feature type="domain" description="RRM" evidence="4">
    <location>
        <begin position="19"/>
        <end position="96"/>
    </location>
</feature>
<evidence type="ECO:0000256" key="3">
    <source>
        <dbReference type="SAM" id="MobiDB-lite"/>
    </source>
</evidence>
<dbReference type="SUPFAM" id="SSF54928">
    <property type="entry name" value="RNA-binding domain, RBD"/>
    <property type="match status" value="1"/>
</dbReference>
<accession>A0A1Q9DCN1</accession>
<dbReference type="OMA" id="AIYNAMY"/>
<dbReference type="SMART" id="SM00360">
    <property type="entry name" value="RRM"/>
    <property type="match status" value="1"/>
</dbReference>
<dbReference type="GO" id="GO:0003723">
    <property type="term" value="F:RNA binding"/>
    <property type="evidence" value="ECO:0007669"/>
    <property type="project" value="UniProtKB-UniRule"/>
</dbReference>
<dbReference type="EMBL" id="LSRX01000605">
    <property type="protein sequence ID" value="OLP92820.1"/>
    <property type="molecule type" value="Genomic_DNA"/>
</dbReference>
<evidence type="ECO:0000256" key="2">
    <source>
        <dbReference type="PROSITE-ProRule" id="PRU00176"/>
    </source>
</evidence>
<gene>
    <name evidence="5" type="primary">PAB8</name>
    <name evidence="5" type="ORF">AK812_SmicGene25321</name>
</gene>